<dbReference type="InterPro" id="IPR018062">
    <property type="entry name" value="HTH_AraC-typ_CS"/>
</dbReference>
<feature type="domain" description="HTH araC/xylS-type" evidence="4">
    <location>
        <begin position="291"/>
        <end position="389"/>
    </location>
</feature>
<dbReference type="PROSITE" id="PS00041">
    <property type="entry name" value="HTH_ARAC_FAMILY_1"/>
    <property type="match status" value="1"/>
</dbReference>
<evidence type="ECO:0000256" key="3">
    <source>
        <dbReference type="ARBA" id="ARBA00023163"/>
    </source>
</evidence>
<dbReference type="InterPro" id="IPR020449">
    <property type="entry name" value="Tscrpt_reg_AraC-type_HTH"/>
</dbReference>
<dbReference type="Gene3D" id="3.40.50.2300">
    <property type="match status" value="2"/>
</dbReference>
<name>A0A0A3AQT2_9PAST</name>
<dbReference type="GO" id="GO:0000976">
    <property type="term" value="F:transcription cis-regulatory region binding"/>
    <property type="evidence" value="ECO:0007669"/>
    <property type="project" value="TreeGrafter"/>
</dbReference>
<evidence type="ECO:0000313" key="5">
    <source>
        <dbReference type="EMBL" id="KGQ70117.1"/>
    </source>
</evidence>
<dbReference type="SUPFAM" id="SSF53822">
    <property type="entry name" value="Periplasmic binding protein-like I"/>
    <property type="match status" value="1"/>
</dbReference>
<dbReference type="InterPro" id="IPR018060">
    <property type="entry name" value="HTH_AraC"/>
</dbReference>
<sequence>MIAEYHRIALLFNANKVYDREVMEGIGEYIQASSCNWDVFLEDDFVHRELQLNLSSVDGIIADFDNPILVTQLTEHPHHVPIVAVGGSYHHPADYPPSIPYVATDNYALIEMAFTHLRSKGLHHFAFYGVPSENRRHWSEERRFAFEQLMQANHYDSYIYLGHETRQENWQISQQELNQWIRSLPEHTGIIAVTDARARHLLQTCENLRIAVPEQLCIIGIDNEELIQYFSRVSLSSVVQGTKSMGYQAAKILQNMLLKKKVKTAPVLISPIKVEARTSTDYRSIHDPLVIQAMHYIRLYAYSGIKVEQVLDYVKLSRTNLERRFKKELDKTIHQVLHEEKIARARKLLISTSISIYEISEMCGYPSIQYFYSVFKKESGYTPNDYRRQYSKKTD</sequence>
<dbReference type="SMART" id="SM00342">
    <property type="entry name" value="HTH_ARAC"/>
    <property type="match status" value="1"/>
</dbReference>
<dbReference type="InterPro" id="IPR046335">
    <property type="entry name" value="LacI/GalR-like_sensor"/>
</dbReference>
<dbReference type="RefSeq" id="WP_034616361.1">
    <property type="nucleotide sequence ID" value="NZ_JSUM01000013.1"/>
</dbReference>
<protein>
    <recommendedName>
        <fullName evidence="4">HTH araC/xylS-type domain-containing protein</fullName>
    </recommendedName>
</protein>
<evidence type="ECO:0000256" key="1">
    <source>
        <dbReference type="ARBA" id="ARBA00023015"/>
    </source>
</evidence>
<dbReference type="InterPro" id="IPR028082">
    <property type="entry name" value="Peripla_BP_I"/>
</dbReference>
<dbReference type="STRING" id="505317.OA57_08645"/>
<dbReference type="GO" id="GO:0003700">
    <property type="term" value="F:DNA-binding transcription factor activity"/>
    <property type="evidence" value="ECO:0007669"/>
    <property type="project" value="InterPro"/>
</dbReference>
<dbReference type="PANTHER" id="PTHR30146:SF24">
    <property type="entry name" value="XYLOSE OPERON REGULATORY PROTEIN"/>
    <property type="match status" value="1"/>
</dbReference>
<dbReference type="PANTHER" id="PTHR30146">
    <property type="entry name" value="LACI-RELATED TRANSCRIPTIONAL REPRESSOR"/>
    <property type="match status" value="1"/>
</dbReference>
<proteinExistence type="predicted"/>
<gene>
    <name evidence="5" type="ORF">OA57_08645</name>
</gene>
<dbReference type="Proteomes" id="UP000030380">
    <property type="component" value="Unassembled WGS sequence"/>
</dbReference>
<reference evidence="5 6" key="1">
    <citation type="submission" date="2014-11" db="EMBL/GenBank/DDBJ databases">
        <title>Draft genome sequence of Chelonobacter oris 1662T, associated with respiratory disease in Hermann's Tortoises.</title>
        <authorList>
            <person name="Kudirkiene E."/>
            <person name="Hansen M.J."/>
            <person name="Bojesen A.M."/>
        </authorList>
    </citation>
    <scope>NUCLEOTIDE SEQUENCE [LARGE SCALE GENOMIC DNA]</scope>
    <source>
        <strain evidence="5 6">1662</strain>
    </source>
</reference>
<keyword evidence="2" id="KW-0238">DNA-binding</keyword>
<evidence type="ECO:0000313" key="6">
    <source>
        <dbReference type="Proteomes" id="UP000030380"/>
    </source>
</evidence>
<accession>A0A0A3AQT2</accession>
<dbReference type="EMBL" id="JSUM01000013">
    <property type="protein sequence ID" value="KGQ70117.1"/>
    <property type="molecule type" value="Genomic_DNA"/>
</dbReference>
<dbReference type="CDD" id="cd01543">
    <property type="entry name" value="PBP1_XylR"/>
    <property type="match status" value="1"/>
</dbReference>
<dbReference type="SUPFAM" id="SSF46689">
    <property type="entry name" value="Homeodomain-like"/>
    <property type="match status" value="1"/>
</dbReference>
<keyword evidence="1" id="KW-0805">Transcription regulation</keyword>
<keyword evidence="3" id="KW-0804">Transcription</keyword>
<organism evidence="5 6">
    <name type="scientific">Chelonobacter oris</name>
    <dbReference type="NCBI Taxonomy" id="505317"/>
    <lineage>
        <taxon>Bacteria</taxon>
        <taxon>Pseudomonadati</taxon>
        <taxon>Pseudomonadota</taxon>
        <taxon>Gammaproteobacteria</taxon>
        <taxon>Pasteurellales</taxon>
        <taxon>Pasteurellaceae</taxon>
        <taxon>Chelonobacter</taxon>
    </lineage>
</organism>
<dbReference type="OrthoDB" id="8766450at2"/>
<dbReference type="InterPro" id="IPR009057">
    <property type="entry name" value="Homeodomain-like_sf"/>
</dbReference>
<comment type="caution">
    <text evidence="5">The sequence shown here is derived from an EMBL/GenBank/DDBJ whole genome shotgun (WGS) entry which is preliminary data.</text>
</comment>
<dbReference type="InterPro" id="IPR054031">
    <property type="entry name" value="XylR_PBP1"/>
</dbReference>
<dbReference type="PRINTS" id="PR00032">
    <property type="entry name" value="HTHARAC"/>
</dbReference>
<dbReference type="Pfam" id="PF22177">
    <property type="entry name" value="PBP1_XylR"/>
    <property type="match status" value="1"/>
</dbReference>
<evidence type="ECO:0000259" key="4">
    <source>
        <dbReference type="PROSITE" id="PS01124"/>
    </source>
</evidence>
<dbReference type="PROSITE" id="PS01124">
    <property type="entry name" value="HTH_ARAC_FAMILY_2"/>
    <property type="match status" value="1"/>
</dbReference>
<evidence type="ECO:0000256" key="2">
    <source>
        <dbReference type="ARBA" id="ARBA00023125"/>
    </source>
</evidence>
<dbReference type="Pfam" id="PF12833">
    <property type="entry name" value="HTH_18"/>
    <property type="match status" value="1"/>
</dbReference>
<dbReference type="Pfam" id="PF13377">
    <property type="entry name" value="Peripla_BP_3"/>
    <property type="match status" value="1"/>
</dbReference>
<keyword evidence="6" id="KW-1185">Reference proteome</keyword>
<dbReference type="AlphaFoldDB" id="A0A0A3AQT2"/>
<dbReference type="Gene3D" id="1.10.10.60">
    <property type="entry name" value="Homeodomain-like"/>
    <property type="match status" value="1"/>
</dbReference>